<evidence type="ECO:0008006" key="2">
    <source>
        <dbReference type="Google" id="ProtNLM"/>
    </source>
</evidence>
<sequence>MTNKRIDLQLSDLANGAVQEKLDIELKKIFDNIHDLNTNASDKRAVTIKLEFKPDDNRQTVSVTSDFTTKLANVTGVSTTILTGRDIQTGFIEAKELKSRAIGQTYIDPEDLIQKTDIGVPVDVIEKEMKNSSVIDLQKKRG</sequence>
<proteinExistence type="predicted"/>
<accession>A0A644Y2F4</accession>
<comment type="caution">
    <text evidence="1">The sequence shown here is derived from an EMBL/GenBank/DDBJ whole genome shotgun (WGS) entry which is preliminary data.</text>
</comment>
<organism evidence="1">
    <name type="scientific">bioreactor metagenome</name>
    <dbReference type="NCBI Taxonomy" id="1076179"/>
    <lineage>
        <taxon>unclassified sequences</taxon>
        <taxon>metagenomes</taxon>
        <taxon>ecological metagenomes</taxon>
    </lineage>
</organism>
<gene>
    <name evidence="1" type="ORF">SDC9_66753</name>
</gene>
<reference evidence="1" key="1">
    <citation type="submission" date="2019-08" db="EMBL/GenBank/DDBJ databases">
        <authorList>
            <person name="Kucharzyk K."/>
            <person name="Murdoch R.W."/>
            <person name="Higgins S."/>
            <person name="Loffler F."/>
        </authorList>
    </citation>
    <scope>NUCLEOTIDE SEQUENCE</scope>
</reference>
<dbReference type="AlphaFoldDB" id="A0A644Y2F4"/>
<dbReference type="EMBL" id="VSSQ01003359">
    <property type="protein sequence ID" value="MPM20324.1"/>
    <property type="molecule type" value="Genomic_DNA"/>
</dbReference>
<protein>
    <recommendedName>
        <fullName evidence="2">Replication terminator protein</fullName>
    </recommendedName>
</protein>
<name>A0A644Y2F4_9ZZZZ</name>
<evidence type="ECO:0000313" key="1">
    <source>
        <dbReference type="EMBL" id="MPM20324.1"/>
    </source>
</evidence>